<dbReference type="InterPro" id="IPR011856">
    <property type="entry name" value="tRNA_endonuc-like_dom_sf"/>
</dbReference>
<dbReference type="EMBL" id="FOOE01000006">
    <property type="protein sequence ID" value="SFF68454.1"/>
    <property type="molecule type" value="Genomic_DNA"/>
</dbReference>
<evidence type="ECO:0000259" key="1">
    <source>
        <dbReference type="Pfam" id="PF04471"/>
    </source>
</evidence>
<dbReference type="Gene3D" id="1.10.10.10">
    <property type="entry name" value="Winged helix-like DNA-binding domain superfamily/Winged helix DNA-binding domain"/>
    <property type="match status" value="1"/>
</dbReference>
<reference evidence="2 3" key="1">
    <citation type="submission" date="2016-10" db="EMBL/GenBank/DDBJ databases">
        <authorList>
            <person name="de Groot N.N."/>
        </authorList>
    </citation>
    <scope>NUCLEOTIDE SEQUENCE [LARGE SCALE GENOMIC DNA]</scope>
    <source>
        <strain evidence="2 3">NLAE-zl-G419</strain>
    </source>
</reference>
<dbReference type="SUPFAM" id="SSF52980">
    <property type="entry name" value="Restriction endonuclease-like"/>
    <property type="match status" value="1"/>
</dbReference>
<dbReference type="InterPro" id="IPR011335">
    <property type="entry name" value="Restrct_endonuc-II-like"/>
</dbReference>
<dbReference type="eggNOG" id="COG1787">
    <property type="taxonomic scope" value="Bacteria"/>
</dbReference>
<dbReference type="Proteomes" id="UP000182135">
    <property type="component" value="Unassembled WGS sequence"/>
</dbReference>
<dbReference type="AlphaFoldDB" id="A0A1I2KN86"/>
<protein>
    <submittedName>
        <fullName evidence="2">Ftsk gamma domain-containing protein</fullName>
    </submittedName>
</protein>
<dbReference type="InterPro" id="IPR052906">
    <property type="entry name" value="Type_IV_Methyl-Rstrct_Enzyme"/>
</dbReference>
<accession>A0A1I2KN86</accession>
<evidence type="ECO:0000313" key="2">
    <source>
        <dbReference type="EMBL" id="SFF68454.1"/>
    </source>
</evidence>
<dbReference type="InterPro" id="IPR007560">
    <property type="entry name" value="Restrct_endonuc_IV_Mrr"/>
</dbReference>
<name>A0A1I2KN86_9CLOT</name>
<keyword evidence="3" id="KW-1185">Reference proteome</keyword>
<evidence type="ECO:0000313" key="3">
    <source>
        <dbReference type="Proteomes" id="UP000182135"/>
    </source>
</evidence>
<sequence length="242" mass="27686">MIKNFFSYLYKIFNSFRKKNVKKELSLIDNLSDGWQFENYTANLLKKIGYSKVIVTSGSGDYGVDVLASKSGVTYAIQCKLYSSSVGNKAVQEIVSGKIYYNCDKAVVITNNYFTSAAQKLAYATGVELWDRSVLQQLIKQSGKFKNFKESTVSVVNPLTKVELSFDCDDIYLLDAINYSLDQKNISVSDIQRKFRVKYNYADYLISKMVDLEILVHDKNSHKYNVILTRKDFLLKYNKSAK</sequence>
<dbReference type="InterPro" id="IPR036388">
    <property type="entry name" value="WH-like_DNA-bd_sf"/>
</dbReference>
<dbReference type="Gene3D" id="3.40.1350.10">
    <property type="match status" value="1"/>
</dbReference>
<dbReference type="OrthoDB" id="9797274at2"/>
<organism evidence="2 3">
    <name type="scientific">Clostridium cadaveris</name>
    <dbReference type="NCBI Taxonomy" id="1529"/>
    <lineage>
        <taxon>Bacteria</taxon>
        <taxon>Bacillati</taxon>
        <taxon>Bacillota</taxon>
        <taxon>Clostridia</taxon>
        <taxon>Eubacteriales</taxon>
        <taxon>Clostridiaceae</taxon>
        <taxon>Clostridium</taxon>
    </lineage>
</organism>
<dbReference type="PANTHER" id="PTHR30015:SF6">
    <property type="entry name" value="SLL1429 PROTEIN"/>
    <property type="match status" value="1"/>
</dbReference>
<feature type="domain" description="Restriction endonuclease type IV Mrr" evidence="1">
    <location>
        <begin position="34"/>
        <end position="139"/>
    </location>
</feature>
<dbReference type="Pfam" id="PF04471">
    <property type="entry name" value="Mrr_cat"/>
    <property type="match status" value="1"/>
</dbReference>
<dbReference type="InterPro" id="IPR036390">
    <property type="entry name" value="WH_DNA-bd_sf"/>
</dbReference>
<dbReference type="PANTHER" id="PTHR30015">
    <property type="entry name" value="MRR RESTRICTION SYSTEM PROTEIN"/>
    <property type="match status" value="1"/>
</dbReference>
<dbReference type="GO" id="GO:0003677">
    <property type="term" value="F:DNA binding"/>
    <property type="evidence" value="ECO:0007669"/>
    <property type="project" value="InterPro"/>
</dbReference>
<gene>
    <name evidence="2" type="ORF">SAMN04487885_106140</name>
</gene>
<dbReference type="GO" id="GO:0009307">
    <property type="term" value="P:DNA restriction-modification system"/>
    <property type="evidence" value="ECO:0007669"/>
    <property type="project" value="InterPro"/>
</dbReference>
<proteinExistence type="predicted"/>
<dbReference type="SUPFAM" id="SSF46785">
    <property type="entry name" value="Winged helix' DNA-binding domain"/>
    <property type="match status" value="1"/>
</dbReference>
<dbReference type="GO" id="GO:0015666">
    <property type="term" value="F:restriction endodeoxyribonuclease activity"/>
    <property type="evidence" value="ECO:0007669"/>
    <property type="project" value="TreeGrafter"/>
</dbReference>
<dbReference type="GeneID" id="90545259"/>
<dbReference type="RefSeq" id="WP_051196321.1">
    <property type="nucleotide sequence ID" value="NZ_CP076620.1"/>
</dbReference>
<dbReference type="STRING" id="1529.SAMN04487885_106140"/>